<dbReference type="Proteomes" id="UP000318833">
    <property type="component" value="Unassembled WGS sequence"/>
</dbReference>
<sequence>MNWYEIENIDEVDSPSIALYKDRLLYNIDKMIGMVKGDMWRLMPHVKTNKMPEVIKKMISSGIKNFKASTISEAEIAAVAGADSVLVAHQLVGPKIDRFLSLITTFPQTNFLTIIDNIGSTKLLQQKASTKNLRIDFFIDINNGMNRSGIELGKDLDELIESIPAYEHLQFKGLHVYDGHLRDNDSQLRKDKIEEGLKEINILFDILKKNTTDIRLICGGTPSFTTHLLQKDRLCSPGTCLLWDWGYSEKLVEQEFKYAAVLVSRVISKPKKNIITLDLGHKSLAAENPIHHRVKFLNLKNYELLSQSEEHGVVKVDNWDSIAVGDVVYGIPYHICPTINLHDDVSVVVNNRKITQWDIIARKRKISV</sequence>
<evidence type="ECO:0000313" key="5">
    <source>
        <dbReference type="Proteomes" id="UP000318833"/>
    </source>
</evidence>
<accession>A0A554VCU4</accession>
<protein>
    <submittedName>
        <fullName evidence="4">D-TA family PLP-dependent enzyme</fullName>
    </submittedName>
</protein>
<dbReference type="Pfam" id="PF14031">
    <property type="entry name" value="D-ser_dehydrat"/>
    <property type="match status" value="1"/>
</dbReference>
<keyword evidence="2" id="KW-0456">Lyase</keyword>
<gene>
    <name evidence="4" type="ORF">FOF46_25900</name>
</gene>
<dbReference type="InterPro" id="IPR001608">
    <property type="entry name" value="Ala_racemase_N"/>
</dbReference>
<keyword evidence="5" id="KW-1185">Reference proteome</keyword>
<reference evidence="4 5" key="1">
    <citation type="submission" date="2019-07" db="EMBL/GenBank/DDBJ databases">
        <title>The draft genome sequence of Aquimarina algiphila M91.</title>
        <authorList>
            <person name="Meng X."/>
        </authorList>
    </citation>
    <scope>NUCLEOTIDE SEQUENCE [LARGE SCALE GENOMIC DNA]</scope>
    <source>
        <strain evidence="4 5">M91</strain>
    </source>
</reference>
<dbReference type="RefSeq" id="WP_143918463.1">
    <property type="nucleotide sequence ID" value="NZ_CANMIK010000080.1"/>
</dbReference>
<dbReference type="OrthoDB" id="9788869at2"/>
<evidence type="ECO:0000256" key="1">
    <source>
        <dbReference type="ARBA" id="ARBA00005323"/>
    </source>
</evidence>
<dbReference type="EMBL" id="VLNR01000078">
    <property type="protein sequence ID" value="TSE04580.1"/>
    <property type="molecule type" value="Genomic_DNA"/>
</dbReference>
<dbReference type="Pfam" id="PF01168">
    <property type="entry name" value="Ala_racemase_N"/>
    <property type="match status" value="1"/>
</dbReference>
<evidence type="ECO:0000313" key="4">
    <source>
        <dbReference type="EMBL" id="TSE04580.1"/>
    </source>
</evidence>
<dbReference type="InterPro" id="IPR042208">
    <property type="entry name" value="D-ser_dehydrat-like_sf"/>
</dbReference>
<dbReference type="Gene3D" id="3.20.20.10">
    <property type="entry name" value="Alanine racemase"/>
    <property type="match status" value="1"/>
</dbReference>
<dbReference type="InterPro" id="IPR051466">
    <property type="entry name" value="D-amino_acid_metab_enzyme"/>
</dbReference>
<proteinExistence type="inferred from homology"/>
<organism evidence="4 5">
    <name type="scientific">Aquimarina algiphila</name>
    <dbReference type="NCBI Taxonomy" id="2047982"/>
    <lineage>
        <taxon>Bacteria</taxon>
        <taxon>Pseudomonadati</taxon>
        <taxon>Bacteroidota</taxon>
        <taxon>Flavobacteriia</taxon>
        <taxon>Flavobacteriales</taxon>
        <taxon>Flavobacteriaceae</taxon>
        <taxon>Aquimarina</taxon>
    </lineage>
</organism>
<comment type="caution">
    <text evidence="4">The sequence shown here is derived from an EMBL/GenBank/DDBJ whole genome shotgun (WGS) entry which is preliminary data.</text>
</comment>
<dbReference type="PANTHER" id="PTHR28004:SF2">
    <property type="entry name" value="D-SERINE DEHYDRATASE"/>
    <property type="match status" value="1"/>
</dbReference>
<dbReference type="Gene3D" id="2.40.37.20">
    <property type="entry name" value="D-serine dehydratase-like domain"/>
    <property type="match status" value="1"/>
</dbReference>
<dbReference type="CDD" id="cd06821">
    <property type="entry name" value="PLPDE_III_D-TA"/>
    <property type="match status" value="1"/>
</dbReference>
<dbReference type="SMART" id="SM01119">
    <property type="entry name" value="D-ser_dehydrat"/>
    <property type="match status" value="1"/>
</dbReference>
<evidence type="ECO:0000259" key="3">
    <source>
        <dbReference type="SMART" id="SM01119"/>
    </source>
</evidence>
<dbReference type="AlphaFoldDB" id="A0A554VCU4"/>
<feature type="domain" description="D-serine dehydratase-like" evidence="3">
    <location>
        <begin position="259"/>
        <end position="349"/>
    </location>
</feature>
<name>A0A554VCU4_9FLAO</name>
<evidence type="ECO:0000256" key="2">
    <source>
        <dbReference type="ARBA" id="ARBA00023239"/>
    </source>
</evidence>
<comment type="similarity">
    <text evidence="1">Belongs to the DSD1 family.</text>
</comment>
<dbReference type="InterPro" id="IPR029066">
    <property type="entry name" value="PLP-binding_barrel"/>
</dbReference>
<dbReference type="GO" id="GO:0036088">
    <property type="term" value="P:D-serine catabolic process"/>
    <property type="evidence" value="ECO:0007669"/>
    <property type="project" value="TreeGrafter"/>
</dbReference>
<dbReference type="GO" id="GO:0008721">
    <property type="term" value="F:D-serine ammonia-lyase activity"/>
    <property type="evidence" value="ECO:0007669"/>
    <property type="project" value="TreeGrafter"/>
</dbReference>
<dbReference type="PANTHER" id="PTHR28004">
    <property type="entry name" value="ZGC:162816-RELATED"/>
    <property type="match status" value="1"/>
</dbReference>
<dbReference type="SUPFAM" id="SSF51419">
    <property type="entry name" value="PLP-binding barrel"/>
    <property type="match status" value="1"/>
</dbReference>
<dbReference type="InterPro" id="IPR026956">
    <property type="entry name" value="D-ser_dehydrat-like_dom"/>
</dbReference>